<dbReference type="Pfam" id="PF00106">
    <property type="entry name" value="adh_short"/>
    <property type="match status" value="1"/>
</dbReference>
<protein>
    <submittedName>
        <fullName evidence="4">Short-chain dehydrogenase</fullName>
    </submittedName>
</protein>
<comment type="similarity">
    <text evidence="1 3">Belongs to the short-chain dehydrogenases/reductases (SDR) family.</text>
</comment>
<dbReference type="AlphaFoldDB" id="A0A919MFJ0"/>
<keyword evidence="2" id="KW-0560">Oxidoreductase</keyword>
<keyword evidence="5" id="KW-1185">Reference proteome</keyword>
<dbReference type="Proteomes" id="UP000619479">
    <property type="component" value="Unassembled WGS sequence"/>
</dbReference>
<dbReference type="InterPro" id="IPR002347">
    <property type="entry name" value="SDR_fam"/>
</dbReference>
<evidence type="ECO:0000256" key="2">
    <source>
        <dbReference type="ARBA" id="ARBA00023002"/>
    </source>
</evidence>
<evidence type="ECO:0000313" key="4">
    <source>
        <dbReference type="EMBL" id="GID69261.1"/>
    </source>
</evidence>
<dbReference type="Gene3D" id="3.40.50.720">
    <property type="entry name" value="NAD(P)-binding Rossmann-like Domain"/>
    <property type="match status" value="1"/>
</dbReference>
<comment type="caution">
    <text evidence="4">The sequence shown here is derived from an EMBL/GenBank/DDBJ whole genome shotgun (WGS) entry which is preliminary data.</text>
</comment>
<dbReference type="GO" id="GO:0005829">
    <property type="term" value="C:cytosol"/>
    <property type="evidence" value="ECO:0007669"/>
    <property type="project" value="TreeGrafter"/>
</dbReference>
<dbReference type="PANTHER" id="PTHR43391">
    <property type="entry name" value="RETINOL DEHYDROGENASE-RELATED"/>
    <property type="match status" value="1"/>
</dbReference>
<dbReference type="PRINTS" id="PR00081">
    <property type="entry name" value="GDHRDH"/>
</dbReference>
<reference evidence="4" key="1">
    <citation type="submission" date="2021-01" db="EMBL/GenBank/DDBJ databases">
        <title>Whole genome shotgun sequence of Actinoplanes cyaneus NBRC 14990.</title>
        <authorList>
            <person name="Komaki H."/>
            <person name="Tamura T."/>
        </authorList>
    </citation>
    <scope>NUCLEOTIDE SEQUENCE</scope>
    <source>
        <strain evidence="4">NBRC 14990</strain>
    </source>
</reference>
<evidence type="ECO:0000256" key="1">
    <source>
        <dbReference type="ARBA" id="ARBA00006484"/>
    </source>
</evidence>
<dbReference type="PRINTS" id="PR00080">
    <property type="entry name" value="SDRFAMILY"/>
</dbReference>
<dbReference type="RefSeq" id="WP_203751345.1">
    <property type="nucleotide sequence ID" value="NZ_BAAAUC010000010.1"/>
</dbReference>
<name>A0A919MFJ0_9ACTN</name>
<evidence type="ECO:0000313" key="5">
    <source>
        <dbReference type="Proteomes" id="UP000619479"/>
    </source>
</evidence>
<proteinExistence type="inferred from homology"/>
<dbReference type="InterPro" id="IPR036291">
    <property type="entry name" value="NAD(P)-bd_dom_sf"/>
</dbReference>
<accession>A0A919MFJ0</accession>
<dbReference type="GO" id="GO:0016491">
    <property type="term" value="F:oxidoreductase activity"/>
    <property type="evidence" value="ECO:0007669"/>
    <property type="project" value="UniProtKB-KW"/>
</dbReference>
<gene>
    <name evidence="4" type="ORF">Acy02nite_71420</name>
</gene>
<dbReference type="SUPFAM" id="SSF51735">
    <property type="entry name" value="NAD(P)-binding Rossmann-fold domains"/>
    <property type="match status" value="1"/>
</dbReference>
<dbReference type="NCBIfam" id="NF006119">
    <property type="entry name" value="PRK08264.1-5"/>
    <property type="match status" value="1"/>
</dbReference>
<dbReference type="EMBL" id="BOMH01000059">
    <property type="protein sequence ID" value="GID69261.1"/>
    <property type="molecule type" value="Genomic_DNA"/>
</dbReference>
<dbReference type="PANTHER" id="PTHR43391:SF91">
    <property type="entry name" value="OS04G0390700 PROTEIN"/>
    <property type="match status" value="1"/>
</dbReference>
<evidence type="ECO:0000256" key="3">
    <source>
        <dbReference type="RuleBase" id="RU000363"/>
    </source>
</evidence>
<organism evidence="4 5">
    <name type="scientific">Actinoplanes cyaneus</name>
    <dbReference type="NCBI Taxonomy" id="52696"/>
    <lineage>
        <taxon>Bacteria</taxon>
        <taxon>Bacillati</taxon>
        <taxon>Actinomycetota</taxon>
        <taxon>Actinomycetes</taxon>
        <taxon>Micromonosporales</taxon>
        <taxon>Micromonosporaceae</taxon>
        <taxon>Actinoplanes</taxon>
    </lineage>
</organism>
<sequence length="232" mass="24390">MQINGAVALVTGANRGLGRQFTQQLLERGAAKVYATARRPELIDIPGVETLRLDITDPSSIAAAAEIATDVTLLVNNAGVSTYAKLVTGDLDKIRLELDTHFWGTLGMIRAFAPRLGGGAILNVLSALSWFNADGAGAYGVAKAAEWNLTNGVRLELASQKTLVTAVHLGAADTDMMAGFDVEKADPADVVRAALDGIEQGSFEVVFDKWSAGVKASLAGDPADFYRAFLPA</sequence>